<evidence type="ECO:0000313" key="1">
    <source>
        <dbReference type="EnsemblPlants" id="AVESA.00010b.r2.4DG0728020.1.CDS"/>
    </source>
</evidence>
<evidence type="ECO:0000313" key="2">
    <source>
        <dbReference type="Proteomes" id="UP001732700"/>
    </source>
</evidence>
<dbReference type="Proteomes" id="UP001732700">
    <property type="component" value="Chromosome 4D"/>
</dbReference>
<reference evidence="1" key="2">
    <citation type="submission" date="2025-09" db="UniProtKB">
        <authorList>
            <consortium name="EnsemblPlants"/>
        </authorList>
    </citation>
    <scope>IDENTIFICATION</scope>
</reference>
<accession>A0ACD5X2B3</accession>
<reference evidence="1" key="1">
    <citation type="submission" date="2021-05" db="EMBL/GenBank/DDBJ databases">
        <authorList>
            <person name="Scholz U."/>
            <person name="Mascher M."/>
            <person name="Fiebig A."/>
        </authorList>
    </citation>
    <scope>NUCLEOTIDE SEQUENCE [LARGE SCALE GENOMIC DNA]</scope>
</reference>
<protein>
    <submittedName>
        <fullName evidence="1">Uncharacterized protein</fullName>
    </submittedName>
</protein>
<proteinExistence type="predicted"/>
<sequence>MEVAVAASAVTGAIKTLLPKLASLLESKYKLSRGVKRQITFLRHEMSSMSALLVRLAALEELDEQQKDWRDKVRELSYDIEDCIDIFTNELDSYEAKKGGLRRRLKKLKSRYKIAHRIEEPRAQVVELSNGHNRYKLDGCSIGCPQGSSGLVDIDPRLQALYVGADRLVGIQAQKEKLVELLRKNAADTEPLKVIAIAGFGGMGKTTLANQVYTKIKGQFDCTDFVSVSQNPNMVKILSDIFLGVIGYRPHWCDDERQIIDQLRNWLQDKSKQFHVLFTLYSTWAASYQFSFIKCLTVHSGHDL</sequence>
<name>A0ACD5X2B3_AVESA</name>
<keyword evidence="2" id="KW-1185">Reference proteome</keyword>
<organism evidence="1 2">
    <name type="scientific">Avena sativa</name>
    <name type="common">Oat</name>
    <dbReference type="NCBI Taxonomy" id="4498"/>
    <lineage>
        <taxon>Eukaryota</taxon>
        <taxon>Viridiplantae</taxon>
        <taxon>Streptophyta</taxon>
        <taxon>Embryophyta</taxon>
        <taxon>Tracheophyta</taxon>
        <taxon>Spermatophyta</taxon>
        <taxon>Magnoliopsida</taxon>
        <taxon>Liliopsida</taxon>
        <taxon>Poales</taxon>
        <taxon>Poaceae</taxon>
        <taxon>BOP clade</taxon>
        <taxon>Pooideae</taxon>
        <taxon>Poodae</taxon>
        <taxon>Poeae</taxon>
        <taxon>Poeae Chloroplast Group 1 (Aveneae type)</taxon>
        <taxon>Aveninae</taxon>
        <taxon>Avena</taxon>
    </lineage>
</organism>
<dbReference type="EnsemblPlants" id="AVESA.00010b.r2.4DG0728020.1">
    <property type="protein sequence ID" value="AVESA.00010b.r2.4DG0728020.1.CDS"/>
    <property type="gene ID" value="AVESA.00010b.r2.4DG0728020"/>
</dbReference>